<dbReference type="OrthoDB" id="18943at2759"/>
<dbReference type="PANTHER" id="PTHR11102:SF160">
    <property type="entry name" value="ERAD-ASSOCIATED E3 UBIQUITIN-PROTEIN LIGASE COMPONENT HRD3"/>
    <property type="match status" value="1"/>
</dbReference>
<accession>A0A152A6P2</accession>
<dbReference type="SMART" id="SM00671">
    <property type="entry name" value="SEL1"/>
    <property type="match status" value="6"/>
</dbReference>
<evidence type="ECO:0000256" key="1">
    <source>
        <dbReference type="ARBA" id="ARBA00038101"/>
    </source>
</evidence>
<dbReference type="STRING" id="361077.A0A152A6P2"/>
<dbReference type="InParanoid" id="A0A152A6P2"/>
<proteinExistence type="inferred from homology"/>
<name>A0A152A6P2_TIELA</name>
<comment type="caution">
    <text evidence="2">The sequence shown here is derived from an EMBL/GenBank/DDBJ whole genome shotgun (WGS) entry which is preliminary data.</text>
</comment>
<evidence type="ECO:0000313" key="3">
    <source>
        <dbReference type="Proteomes" id="UP000076078"/>
    </source>
</evidence>
<dbReference type="PANTHER" id="PTHR11102">
    <property type="entry name" value="SEL-1-LIKE PROTEIN"/>
    <property type="match status" value="1"/>
</dbReference>
<dbReference type="FunCoup" id="A0A152A6P2">
    <property type="interactions" value="738"/>
</dbReference>
<gene>
    <name evidence="2" type="ORF">DLAC_01406</name>
</gene>
<organism evidence="2 3">
    <name type="scientific">Tieghemostelium lacteum</name>
    <name type="common">Slime mold</name>
    <name type="synonym">Dictyostelium lacteum</name>
    <dbReference type="NCBI Taxonomy" id="361077"/>
    <lineage>
        <taxon>Eukaryota</taxon>
        <taxon>Amoebozoa</taxon>
        <taxon>Evosea</taxon>
        <taxon>Eumycetozoa</taxon>
        <taxon>Dictyostelia</taxon>
        <taxon>Dictyosteliales</taxon>
        <taxon>Raperosteliaceae</taxon>
        <taxon>Tieghemostelium</taxon>
    </lineage>
</organism>
<evidence type="ECO:0000313" key="2">
    <source>
        <dbReference type="EMBL" id="KYR01902.1"/>
    </source>
</evidence>
<reference evidence="2 3" key="1">
    <citation type="submission" date="2015-12" db="EMBL/GenBank/DDBJ databases">
        <title>Dictyostelia acquired genes for synthesis and detection of signals that induce cell-type specialization by lateral gene transfer from prokaryotes.</title>
        <authorList>
            <person name="Gloeckner G."/>
            <person name="Schaap P."/>
        </authorList>
    </citation>
    <scope>NUCLEOTIDE SEQUENCE [LARGE SCALE GENOMIC DNA]</scope>
    <source>
        <strain evidence="2 3">TK</strain>
    </source>
</reference>
<dbReference type="AlphaFoldDB" id="A0A152A6P2"/>
<sequence length="505" mass="58500">MIIRKISKPTYLNHIYRFYTTTNNGTISLVSDVNNNNNNENNNSNNNDEDIEKSKSNILFDGTKAFIKNKLDPDLYKKPTNFKNLTYEGVIYQNSSNTVKEKEKRLEIIKDRIQNNPTQEKVYKKFYSEVINKEQDEEFRIEIAKRSTNQIYDEVTLEPPTNPQVYLEELLKDLRINQQFLFTEEEQVKLDKVHRDCLFEKDKIQEINKQFKGRFEKARDLYLMGDLDECIKKFEECENHGMSNIFLGNIYFNDLKYQNYSKAIEHFKLAARSNISVAYGMIGEMYLKGISVEANEEIARIYFIVAANLGLKSSTEQLIYMLINGVGGPIDTEKAIFYSKKLSEKGNLGAIVNLGGLLYDSDLEFTKSLWLYASRMGDANAQFLLGRHYYTRDNPDYNSSFLLWTESAKNSHPESQFYLGIMYDMGFIAKRSPEIALELFEQSAKQGNTSAAFLYGKALLNGDNIEQNEQMGWYWIEKAAEGGDQIAIDFINDQQTNYQEDSEDK</sequence>
<protein>
    <submittedName>
        <fullName evidence="2">Tetratricopeptide-like helical domain-containing protein (TPR)</fullName>
    </submittedName>
</protein>
<dbReference type="InterPro" id="IPR006597">
    <property type="entry name" value="Sel1-like"/>
</dbReference>
<dbReference type="InterPro" id="IPR050767">
    <property type="entry name" value="Sel1_AlgK"/>
</dbReference>
<keyword evidence="3" id="KW-1185">Reference proteome</keyword>
<dbReference type="Gene3D" id="1.25.40.10">
    <property type="entry name" value="Tetratricopeptide repeat domain"/>
    <property type="match status" value="2"/>
</dbReference>
<comment type="similarity">
    <text evidence="1">Belongs to the sel-1 family.</text>
</comment>
<dbReference type="SUPFAM" id="SSF81901">
    <property type="entry name" value="HCP-like"/>
    <property type="match status" value="2"/>
</dbReference>
<dbReference type="EMBL" id="LODT01000005">
    <property type="protein sequence ID" value="KYR01902.1"/>
    <property type="molecule type" value="Genomic_DNA"/>
</dbReference>
<dbReference type="Pfam" id="PF08238">
    <property type="entry name" value="Sel1"/>
    <property type="match status" value="6"/>
</dbReference>
<dbReference type="OMA" id="QFYLGGM"/>
<dbReference type="Proteomes" id="UP000076078">
    <property type="component" value="Unassembled WGS sequence"/>
</dbReference>
<dbReference type="InterPro" id="IPR011990">
    <property type="entry name" value="TPR-like_helical_dom_sf"/>
</dbReference>